<gene>
    <name evidence="7" type="ORF">FGK64_05860</name>
</gene>
<evidence type="ECO:0000256" key="3">
    <source>
        <dbReference type="ARBA" id="ARBA00022729"/>
    </source>
</evidence>
<dbReference type="Proteomes" id="UP001191082">
    <property type="component" value="Unassembled WGS sequence"/>
</dbReference>
<accession>A0ABY2XFR5</accession>
<comment type="similarity">
    <text evidence="5">Belongs to the bacterial solute-binding protein PotD/PotF family.</text>
</comment>
<dbReference type="CDD" id="cd13590">
    <property type="entry name" value="PBP2_PotD_PotF_like"/>
    <property type="match status" value="1"/>
</dbReference>
<dbReference type="PANTHER" id="PTHR30222:SF17">
    <property type="entry name" value="SPERMIDINE_PUTRESCINE-BINDING PERIPLASMIC PROTEIN"/>
    <property type="match status" value="1"/>
</dbReference>
<dbReference type="Pfam" id="PF13416">
    <property type="entry name" value="SBP_bac_8"/>
    <property type="match status" value="1"/>
</dbReference>
<dbReference type="PRINTS" id="PR00909">
    <property type="entry name" value="SPERMDNBNDNG"/>
</dbReference>
<dbReference type="PANTHER" id="PTHR30222">
    <property type="entry name" value="SPERMIDINE/PUTRESCINE-BINDING PERIPLASMIC PROTEIN"/>
    <property type="match status" value="1"/>
</dbReference>
<dbReference type="EMBL" id="VCPC01000001">
    <property type="protein sequence ID" value="TMV15476.1"/>
    <property type="molecule type" value="Genomic_DNA"/>
</dbReference>
<evidence type="ECO:0000313" key="8">
    <source>
        <dbReference type="Proteomes" id="UP001191082"/>
    </source>
</evidence>
<keyword evidence="8" id="KW-1185">Reference proteome</keyword>
<comment type="function">
    <text evidence="5">Required for the activity of the bacterial periplasmic transport system of putrescine.</text>
</comment>
<evidence type="ECO:0000256" key="4">
    <source>
        <dbReference type="ARBA" id="ARBA00022764"/>
    </source>
</evidence>
<comment type="subcellular location">
    <subcellularLocation>
        <location evidence="1 5">Periplasm</location>
    </subcellularLocation>
</comment>
<dbReference type="RefSeq" id="WP_138862821.1">
    <property type="nucleotide sequence ID" value="NZ_VCPC01000001.1"/>
</dbReference>
<evidence type="ECO:0000256" key="1">
    <source>
        <dbReference type="ARBA" id="ARBA00004418"/>
    </source>
</evidence>
<dbReference type="InterPro" id="IPR001188">
    <property type="entry name" value="Sperm_putr-bd"/>
</dbReference>
<feature type="chain" id="PRO_5047389631" description="Putrescine-binding periplasmic protein" evidence="6">
    <location>
        <begin position="26"/>
        <end position="348"/>
    </location>
</feature>
<evidence type="ECO:0000313" key="7">
    <source>
        <dbReference type="EMBL" id="TMV15476.1"/>
    </source>
</evidence>
<evidence type="ECO:0000256" key="5">
    <source>
        <dbReference type="PIRNR" id="PIRNR019574"/>
    </source>
</evidence>
<reference evidence="7 8" key="1">
    <citation type="submission" date="2019-05" db="EMBL/GenBank/DDBJ databases">
        <title>Marivita sp. nov. isolated from sea sediment.</title>
        <authorList>
            <person name="Kim W."/>
        </authorList>
    </citation>
    <scope>NUCLEOTIDE SEQUENCE [LARGE SCALE GENOMIC DNA]</scope>
    <source>
        <strain evidence="7 8">CAU 1492</strain>
    </source>
</reference>
<protein>
    <recommendedName>
        <fullName evidence="5">Putrescine-binding periplasmic protein</fullName>
    </recommendedName>
</protein>
<feature type="signal peptide" evidence="6">
    <location>
        <begin position="1"/>
        <end position="25"/>
    </location>
</feature>
<name>A0ABY2XFR5_9RHOB</name>
<evidence type="ECO:0000256" key="2">
    <source>
        <dbReference type="ARBA" id="ARBA00022448"/>
    </source>
</evidence>
<comment type="caution">
    <text evidence="7">The sequence shown here is derived from an EMBL/GenBank/DDBJ whole genome shotgun (WGS) entry which is preliminary data.</text>
</comment>
<organism evidence="7 8">
    <name type="scientific">Arenibacterium halophilum</name>
    <dbReference type="NCBI Taxonomy" id="2583821"/>
    <lineage>
        <taxon>Bacteria</taxon>
        <taxon>Pseudomonadati</taxon>
        <taxon>Pseudomonadota</taxon>
        <taxon>Alphaproteobacteria</taxon>
        <taxon>Rhodobacterales</taxon>
        <taxon>Paracoccaceae</taxon>
        <taxon>Arenibacterium</taxon>
    </lineage>
</organism>
<keyword evidence="2 5" id="KW-0813">Transport</keyword>
<dbReference type="Gene3D" id="3.40.190.10">
    <property type="entry name" value="Periplasmic binding protein-like II"/>
    <property type="match status" value="2"/>
</dbReference>
<dbReference type="PIRSF" id="PIRSF019574">
    <property type="entry name" value="Periplasmic_polyamine_BP"/>
    <property type="match status" value="1"/>
</dbReference>
<dbReference type="InterPro" id="IPR006059">
    <property type="entry name" value="SBP"/>
</dbReference>
<proteinExistence type="inferred from homology"/>
<keyword evidence="4 5" id="KW-0574">Periplasm</keyword>
<keyword evidence="3 6" id="KW-0732">Signal</keyword>
<evidence type="ECO:0000256" key="6">
    <source>
        <dbReference type="SAM" id="SignalP"/>
    </source>
</evidence>
<sequence>MTRTPLSARLAAVAACALIAGAAQAEKIVISNWDGYMPPDLLENFTKETGIEAELSVHATNEEIMGKVVAGGGKGYDVLFVSSPFAEALKNLGLSAPIDHDKVPNLENLYDEATELAHDPGNTYSVPYAWGTTGLCYRSDMMEEPTSWNALLSPSDDLKGKVTMLSTDRWLMGAAALALGKSLNDTSAETLAAEKDMLIATKQDLLAYDDATFYLKLVSGEATMVQAWDGWCNYGIAENAEIKYTIPEEGSDLWVDAIVITNASENKDAAHAFVNYVMGKDVGVWVASNILYKTPNQAAMEALDPSLVESFPNMGMAPAELVKYEQLRDLGQGQKAFARTVTEIMAAQ</sequence>
<dbReference type="SUPFAM" id="SSF53850">
    <property type="entry name" value="Periplasmic binding protein-like II"/>
    <property type="match status" value="1"/>
</dbReference>